<comment type="caution">
    <text evidence="9">The sequence shown here is derived from an EMBL/GenBank/DDBJ whole genome shotgun (WGS) entry which is preliminary data.</text>
</comment>
<comment type="similarity">
    <text evidence="2">Belongs to the major facilitator superfamily. Sugar transporter (TC 2.A.1.1) family.</text>
</comment>
<evidence type="ECO:0000256" key="1">
    <source>
        <dbReference type="ARBA" id="ARBA00004370"/>
    </source>
</evidence>
<keyword evidence="6 8" id="KW-0472">Membrane</keyword>
<accession>A0ABD2RND5</accession>
<keyword evidence="3" id="KW-0813">Transport</keyword>
<dbReference type="InterPro" id="IPR036259">
    <property type="entry name" value="MFS_trans_sf"/>
</dbReference>
<evidence type="ECO:0000256" key="3">
    <source>
        <dbReference type="ARBA" id="ARBA00022448"/>
    </source>
</evidence>
<keyword evidence="10" id="KW-1185">Reference proteome</keyword>
<evidence type="ECO:0000256" key="6">
    <source>
        <dbReference type="ARBA" id="ARBA00023136"/>
    </source>
</evidence>
<dbReference type="InterPro" id="IPR045262">
    <property type="entry name" value="STP/PLT_plant"/>
</dbReference>
<dbReference type="GO" id="GO:0016020">
    <property type="term" value="C:membrane"/>
    <property type="evidence" value="ECO:0007669"/>
    <property type="project" value="UniProtKB-SubCell"/>
</dbReference>
<comment type="similarity">
    <text evidence="7">Belongs to the major facilitator superfamily. Phosphate:H(+) symporter (TC 2.A.1.9) family.</text>
</comment>
<dbReference type="InterPro" id="IPR005828">
    <property type="entry name" value="MFS_sugar_transport-like"/>
</dbReference>
<evidence type="ECO:0000256" key="8">
    <source>
        <dbReference type="SAM" id="Phobius"/>
    </source>
</evidence>
<dbReference type="EMBL" id="JBJKTR010000019">
    <property type="protein sequence ID" value="KAL3333170.1"/>
    <property type="molecule type" value="Genomic_DNA"/>
</dbReference>
<evidence type="ECO:0000313" key="9">
    <source>
        <dbReference type="EMBL" id="KAL3333170.1"/>
    </source>
</evidence>
<protein>
    <submittedName>
        <fullName evidence="9">Uncharacterized protein</fullName>
    </submittedName>
</protein>
<dbReference type="Pfam" id="PF00083">
    <property type="entry name" value="Sugar_tr"/>
    <property type="match status" value="1"/>
</dbReference>
<feature type="transmembrane region" description="Helical" evidence="8">
    <location>
        <begin position="70"/>
        <end position="90"/>
    </location>
</feature>
<evidence type="ECO:0000313" key="10">
    <source>
        <dbReference type="Proteomes" id="UP001627284"/>
    </source>
</evidence>
<sequence>MTKSKLSKKRIRGIEDVDEEFNDLVVASEASWRNLLQDKYRPHLTMAIMIPFFQQLTGINMILYQCCLRLLVLVLMLHLSAMITGGVNFIDVVSIYYSLRPILCDTFRISRFKQV</sequence>
<dbReference type="AlphaFoldDB" id="A0ABD2RND5"/>
<evidence type="ECO:0000256" key="7">
    <source>
        <dbReference type="ARBA" id="ARBA00044504"/>
    </source>
</evidence>
<dbReference type="Gene3D" id="1.20.1250.20">
    <property type="entry name" value="MFS general substrate transporter like domains"/>
    <property type="match status" value="1"/>
</dbReference>
<dbReference type="PANTHER" id="PTHR23500">
    <property type="entry name" value="SOLUTE CARRIER FAMILY 2, FACILITATED GLUCOSE TRANSPORTER"/>
    <property type="match status" value="1"/>
</dbReference>
<dbReference type="PANTHER" id="PTHR23500:SF574">
    <property type="entry name" value="SUGAR TRANSPORT PROTEIN 1"/>
    <property type="match status" value="1"/>
</dbReference>
<name>A0ABD2RND5_9SOLN</name>
<keyword evidence="5 8" id="KW-1133">Transmembrane helix</keyword>
<gene>
    <name evidence="9" type="ORF">AABB24_033307</name>
</gene>
<reference evidence="9 10" key="1">
    <citation type="submission" date="2024-05" db="EMBL/GenBank/DDBJ databases">
        <title>De novo assembly of an allotetraploid wild potato.</title>
        <authorList>
            <person name="Hosaka A.J."/>
        </authorList>
    </citation>
    <scope>NUCLEOTIDE SEQUENCE [LARGE SCALE GENOMIC DNA]</scope>
    <source>
        <tissue evidence="9">Young leaves</tissue>
    </source>
</reference>
<proteinExistence type="inferred from homology"/>
<evidence type="ECO:0000256" key="2">
    <source>
        <dbReference type="ARBA" id="ARBA00010992"/>
    </source>
</evidence>
<evidence type="ECO:0000256" key="5">
    <source>
        <dbReference type="ARBA" id="ARBA00022989"/>
    </source>
</evidence>
<evidence type="ECO:0000256" key="4">
    <source>
        <dbReference type="ARBA" id="ARBA00022692"/>
    </source>
</evidence>
<comment type="subcellular location">
    <subcellularLocation>
        <location evidence="1">Membrane</location>
    </subcellularLocation>
</comment>
<dbReference type="Proteomes" id="UP001627284">
    <property type="component" value="Unassembled WGS sequence"/>
</dbReference>
<keyword evidence="4 8" id="KW-0812">Transmembrane</keyword>
<organism evidence="9 10">
    <name type="scientific">Solanum stoloniferum</name>
    <dbReference type="NCBI Taxonomy" id="62892"/>
    <lineage>
        <taxon>Eukaryota</taxon>
        <taxon>Viridiplantae</taxon>
        <taxon>Streptophyta</taxon>
        <taxon>Embryophyta</taxon>
        <taxon>Tracheophyta</taxon>
        <taxon>Spermatophyta</taxon>
        <taxon>Magnoliopsida</taxon>
        <taxon>eudicotyledons</taxon>
        <taxon>Gunneridae</taxon>
        <taxon>Pentapetalae</taxon>
        <taxon>asterids</taxon>
        <taxon>lamiids</taxon>
        <taxon>Solanales</taxon>
        <taxon>Solanaceae</taxon>
        <taxon>Solanoideae</taxon>
        <taxon>Solaneae</taxon>
        <taxon>Solanum</taxon>
    </lineage>
</organism>